<organism evidence="3 4">
    <name type="scientific">Coemansia interrupta</name>
    <dbReference type="NCBI Taxonomy" id="1126814"/>
    <lineage>
        <taxon>Eukaryota</taxon>
        <taxon>Fungi</taxon>
        <taxon>Fungi incertae sedis</taxon>
        <taxon>Zoopagomycota</taxon>
        <taxon>Kickxellomycotina</taxon>
        <taxon>Kickxellomycetes</taxon>
        <taxon>Kickxellales</taxon>
        <taxon>Kickxellaceae</taxon>
        <taxon>Coemansia</taxon>
    </lineage>
</organism>
<dbReference type="GO" id="GO:1990050">
    <property type="term" value="F:phosphatidic acid transfer activity"/>
    <property type="evidence" value="ECO:0007669"/>
    <property type="project" value="TreeGrafter"/>
</dbReference>
<dbReference type="PANTHER" id="PTHR46403">
    <property type="entry name" value="TP53-REGULATED INHIBITOR OF APOPTOSIS 1"/>
    <property type="match status" value="1"/>
</dbReference>
<dbReference type="AlphaFoldDB" id="A0A9W8HRB3"/>
<evidence type="ECO:0000313" key="4">
    <source>
        <dbReference type="Proteomes" id="UP001140172"/>
    </source>
</evidence>
<gene>
    <name evidence="3" type="primary">MDM35</name>
    <name evidence="3" type="ORF">GGI15_000279</name>
</gene>
<protein>
    <submittedName>
        <fullName evidence="3">Mitochondrial distribution and morphology protein 35</fullName>
    </submittedName>
</protein>
<evidence type="ECO:0000256" key="2">
    <source>
        <dbReference type="ARBA" id="ARBA00023157"/>
    </source>
</evidence>
<proteinExistence type="inferred from homology"/>
<comment type="similarity">
    <text evidence="1">Belongs to the TRIAP1/MDM35 family.</text>
</comment>
<accession>A0A9W8HRB3</accession>
<dbReference type="GO" id="GO:0005829">
    <property type="term" value="C:cytosol"/>
    <property type="evidence" value="ECO:0007669"/>
    <property type="project" value="TreeGrafter"/>
</dbReference>
<dbReference type="GO" id="GO:0005634">
    <property type="term" value="C:nucleus"/>
    <property type="evidence" value="ECO:0007669"/>
    <property type="project" value="TreeGrafter"/>
</dbReference>
<evidence type="ECO:0000313" key="3">
    <source>
        <dbReference type="EMBL" id="KAJ2787940.1"/>
    </source>
</evidence>
<dbReference type="PANTHER" id="PTHR46403:SF1">
    <property type="entry name" value="TP53-REGULATED INHIBITOR OF APOPTOSIS 1"/>
    <property type="match status" value="1"/>
</dbReference>
<dbReference type="GO" id="GO:0045332">
    <property type="term" value="P:phospholipid translocation"/>
    <property type="evidence" value="ECO:0007669"/>
    <property type="project" value="TreeGrafter"/>
</dbReference>
<name>A0A9W8HRB3_9FUNG</name>
<dbReference type="Proteomes" id="UP001140172">
    <property type="component" value="Unassembled WGS sequence"/>
</dbReference>
<keyword evidence="4" id="KW-1185">Reference proteome</keyword>
<sequence length="88" mass="9765">MDSLGAECTPLKHKYDACFTKWYSEKFINGERSNDCAAVFKEYQACIRKVLVDRGLTKMIDDARPTIGSVFAASADDRHADADASAKK</sequence>
<dbReference type="PROSITE" id="PS51808">
    <property type="entry name" value="CHCH"/>
    <property type="match status" value="1"/>
</dbReference>
<dbReference type="GO" id="GO:0005758">
    <property type="term" value="C:mitochondrial intermembrane space"/>
    <property type="evidence" value="ECO:0007669"/>
    <property type="project" value="TreeGrafter"/>
</dbReference>
<keyword evidence="2" id="KW-1015">Disulfide bond</keyword>
<reference evidence="3" key="1">
    <citation type="submission" date="2022-07" db="EMBL/GenBank/DDBJ databases">
        <title>Phylogenomic reconstructions and comparative analyses of Kickxellomycotina fungi.</title>
        <authorList>
            <person name="Reynolds N.K."/>
            <person name="Stajich J.E."/>
            <person name="Barry K."/>
            <person name="Grigoriev I.V."/>
            <person name="Crous P."/>
            <person name="Smith M.E."/>
        </authorList>
    </citation>
    <scope>NUCLEOTIDE SEQUENCE</scope>
    <source>
        <strain evidence="3">BCRC 34489</strain>
    </source>
</reference>
<evidence type="ECO:0000256" key="1">
    <source>
        <dbReference type="ARBA" id="ARBA00006196"/>
    </source>
</evidence>
<dbReference type="InterPro" id="IPR007918">
    <property type="entry name" value="MDM35_apoptosis"/>
</dbReference>
<comment type="caution">
    <text evidence="3">The sequence shown here is derived from an EMBL/GenBank/DDBJ whole genome shotgun (WGS) entry which is preliminary data.</text>
</comment>
<dbReference type="OrthoDB" id="19091at2759"/>
<dbReference type="Pfam" id="PF05254">
    <property type="entry name" value="UPF0203"/>
    <property type="match status" value="1"/>
</dbReference>
<dbReference type="EMBL" id="JANBUM010000007">
    <property type="protein sequence ID" value="KAJ2787940.1"/>
    <property type="molecule type" value="Genomic_DNA"/>
</dbReference>